<feature type="coiled-coil region" evidence="1">
    <location>
        <begin position="70"/>
        <end position="119"/>
    </location>
</feature>
<name>A0A0M3J3C3_ANISI</name>
<dbReference type="OrthoDB" id="5840658at2759"/>
<reference evidence="4" key="1">
    <citation type="submission" date="2017-02" db="UniProtKB">
        <authorList>
            <consortium name="WormBaseParasite"/>
        </authorList>
    </citation>
    <scope>IDENTIFICATION</scope>
</reference>
<protein>
    <submittedName>
        <fullName evidence="4">Lipoprotein</fullName>
    </submittedName>
</protein>
<evidence type="ECO:0000313" key="3">
    <source>
        <dbReference type="Proteomes" id="UP000267096"/>
    </source>
</evidence>
<evidence type="ECO:0000313" key="4">
    <source>
        <dbReference type="WBParaSite" id="ASIM_0000203601-mRNA-1"/>
    </source>
</evidence>
<keyword evidence="1" id="KW-0175">Coiled coil</keyword>
<gene>
    <name evidence="2" type="ORF">ASIM_LOCUS1906</name>
</gene>
<dbReference type="Proteomes" id="UP000267096">
    <property type="component" value="Unassembled WGS sequence"/>
</dbReference>
<dbReference type="AlphaFoldDB" id="A0A0M3J3C3"/>
<organism evidence="4">
    <name type="scientific">Anisakis simplex</name>
    <name type="common">Herring worm</name>
    <dbReference type="NCBI Taxonomy" id="6269"/>
    <lineage>
        <taxon>Eukaryota</taxon>
        <taxon>Metazoa</taxon>
        <taxon>Ecdysozoa</taxon>
        <taxon>Nematoda</taxon>
        <taxon>Chromadorea</taxon>
        <taxon>Rhabditida</taxon>
        <taxon>Spirurina</taxon>
        <taxon>Ascaridomorpha</taxon>
        <taxon>Ascaridoidea</taxon>
        <taxon>Anisakidae</taxon>
        <taxon>Anisakis</taxon>
        <taxon>Anisakis simplex complex</taxon>
    </lineage>
</organism>
<dbReference type="EMBL" id="UYRR01002284">
    <property type="protein sequence ID" value="VDK19435.1"/>
    <property type="molecule type" value="Genomic_DNA"/>
</dbReference>
<evidence type="ECO:0000313" key="2">
    <source>
        <dbReference type="EMBL" id="VDK19435.1"/>
    </source>
</evidence>
<evidence type="ECO:0000256" key="1">
    <source>
        <dbReference type="SAM" id="Coils"/>
    </source>
</evidence>
<dbReference type="WBParaSite" id="ASIM_0000203601-mRNA-1">
    <property type="protein sequence ID" value="ASIM_0000203601-mRNA-1"/>
    <property type="gene ID" value="ASIM_0000203601"/>
</dbReference>
<proteinExistence type="predicted"/>
<keyword evidence="3" id="KW-1185">Reference proteome</keyword>
<reference evidence="2 3" key="2">
    <citation type="submission" date="2018-11" db="EMBL/GenBank/DDBJ databases">
        <authorList>
            <consortium name="Pathogen Informatics"/>
        </authorList>
    </citation>
    <scope>NUCLEOTIDE SEQUENCE [LARGE SCALE GENOMIC DNA]</scope>
</reference>
<accession>A0A0M3J3C3</accession>
<sequence>MSTIARTIAGNEPTQELFISQYVRGGNEYSRWTYTTMFPLGEKPEYVYMPKIRFDIQMITKNLSVYTKQLSTCENALQKARVNIDNLKILAGKDTQTDLQRLDKETKALLGEINSLNDALRKSNDSNGEINVSEKLKVK</sequence>